<keyword evidence="5 15" id="KW-0378">Hydrolase</keyword>
<comment type="miscellaneous">
    <text evidence="15">In the RecBCD complex, RecB has a slow 3'-5' helicase, an exonuclease activity and loads RecA onto ssDNA, RecD has a fast 5'-3' helicase activity, while RecC stimulates the ATPase and processivity of the RecB helicase and contributes to recognition of the Chi site.</text>
</comment>
<evidence type="ECO:0000256" key="13">
    <source>
        <dbReference type="ARBA" id="ARBA00034617"/>
    </source>
</evidence>
<dbReference type="AlphaFoldDB" id="A0A1X3CZ08"/>
<evidence type="ECO:0000313" key="20">
    <source>
        <dbReference type="Proteomes" id="UP000279284"/>
    </source>
</evidence>
<feature type="binding site" evidence="15">
    <location>
        <position position="988"/>
    </location>
    <ligand>
        <name>Mg(2+)</name>
        <dbReference type="ChEBI" id="CHEBI:18420"/>
    </ligand>
</feature>
<feature type="active site" description="For nuclease activity" evidence="15">
    <location>
        <position position="1118"/>
    </location>
</feature>
<dbReference type="InterPro" id="IPR000212">
    <property type="entry name" value="DNA_helicase_UvrD/REP"/>
</dbReference>
<protein>
    <recommendedName>
        <fullName evidence="15">RecBCD enzyme subunit RecB</fullName>
        <ecNumber evidence="15">3.1.11.5</ecNumber>
        <ecNumber evidence="15">5.6.2.4</ecNumber>
    </recommendedName>
    <alternativeName>
        <fullName evidence="15">DNA 3'-5' helicase subunit RecB</fullName>
    </alternativeName>
    <alternativeName>
        <fullName evidence="15">Exonuclease V subunit RecB</fullName>
        <shortName evidence="15">ExoV subunit RecB</shortName>
    </alternativeName>
    <alternativeName>
        <fullName evidence="15">Helicase/nuclease RecBCD subunit RecB</fullName>
    </alternativeName>
</protein>
<reference evidence="19 20" key="1">
    <citation type="submission" date="2018-12" db="EMBL/GenBank/DDBJ databases">
        <authorList>
            <consortium name="Pathogen Informatics"/>
        </authorList>
    </citation>
    <scope>NUCLEOTIDE SEQUENCE [LARGE SCALE GENOMIC DNA]</scope>
    <source>
        <strain evidence="19 20">NCTC10296</strain>
    </source>
</reference>
<gene>
    <name evidence="15 19" type="primary">recB</name>
    <name evidence="19" type="ORF">NCTC10296_02030</name>
</gene>
<evidence type="ECO:0000256" key="4">
    <source>
        <dbReference type="ARBA" id="ARBA00022763"/>
    </source>
</evidence>
<dbReference type="GO" id="GO:0016887">
    <property type="term" value="F:ATP hydrolysis activity"/>
    <property type="evidence" value="ECO:0007669"/>
    <property type="project" value="RHEA"/>
</dbReference>
<dbReference type="EMBL" id="LR134313">
    <property type="protein sequence ID" value="VEF02890.1"/>
    <property type="molecule type" value="Genomic_DNA"/>
</dbReference>
<dbReference type="Gene3D" id="3.40.50.300">
    <property type="entry name" value="P-loop containing nucleotide triphosphate hydrolases"/>
    <property type="match status" value="2"/>
</dbReference>
<evidence type="ECO:0000256" key="6">
    <source>
        <dbReference type="ARBA" id="ARBA00022806"/>
    </source>
</evidence>
<dbReference type="RefSeq" id="WP_085416339.1">
    <property type="nucleotide sequence ID" value="NZ_CAUJPY010000004.1"/>
</dbReference>
<keyword evidence="10 15" id="KW-0238">DNA-binding</keyword>
<evidence type="ECO:0000256" key="12">
    <source>
        <dbReference type="ARBA" id="ARBA00023235"/>
    </source>
</evidence>
<feature type="binding site" evidence="15">
    <location>
        <position position="1118"/>
    </location>
    <ligand>
        <name>Mg(2+)</name>
        <dbReference type="ChEBI" id="CHEBI:18420"/>
    </ligand>
</feature>
<dbReference type="SUPFAM" id="SSF52980">
    <property type="entry name" value="Restriction endonuclease-like"/>
    <property type="match status" value="1"/>
</dbReference>
<comment type="catalytic activity">
    <reaction evidence="15">
        <text>Exonucleolytic cleavage (in the presence of ATP) in either 5'- to 3'- or 3'- to 5'-direction to yield 5'-phosphooligonucleotides.</text>
        <dbReference type="EC" id="3.1.11.5"/>
    </reaction>
</comment>
<evidence type="ECO:0000256" key="7">
    <source>
        <dbReference type="ARBA" id="ARBA00022839"/>
    </source>
</evidence>
<dbReference type="NCBIfam" id="TIGR00609">
    <property type="entry name" value="recB"/>
    <property type="match status" value="1"/>
</dbReference>
<evidence type="ECO:0000256" key="5">
    <source>
        <dbReference type="ARBA" id="ARBA00022801"/>
    </source>
</evidence>
<dbReference type="InterPro" id="IPR014017">
    <property type="entry name" value="DNA_helicase_UvrD-like_C"/>
</dbReference>
<dbReference type="InterPro" id="IPR027417">
    <property type="entry name" value="P-loop_NTPase"/>
</dbReference>
<comment type="cofactor">
    <cofactor evidence="15">
        <name>Mg(2+)</name>
        <dbReference type="ChEBI" id="CHEBI:18420"/>
    </cofactor>
    <text evidence="15">Binds 1 Mg(2+) ion per subunit.</text>
</comment>
<name>A0A1X3CZ08_9NEIS</name>
<dbReference type="InterPro" id="IPR004586">
    <property type="entry name" value="RecB"/>
</dbReference>
<feature type="binding site" evidence="15">
    <location>
        <position position="1104"/>
    </location>
    <ligand>
        <name>Mg(2+)</name>
        <dbReference type="ChEBI" id="CHEBI:18420"/>
    </ligand>
</feature>
<dbReference type="PANTHER" id="PTHR11070:SF23">
    <property type="entry name" value="RECBCD ENZYME SUBUNIT RECB"/>
    <property type="match status" value="1"/>
</dbReference>
<dbReference type="SUPFAM" id="SSF52540">
    <property type="entry name" value="P-loop containing nucleoside triphosphate hydrolases"/>
    <property type="match status" value="1"/>
</dbReference>
<dbReference type="PROSITE" id="PS51217">
    <property type="entry name" value="UVRD_HELICASE_CTER"/>
    <property type="match status" value="1"/>
</dbReference>
<keyword evidence="4 15" id="KW-0227">DNA damage</keyword>
<evidence type="ECO:0000256" key="10">
    <source>
        <dbReference type="ARBA" id="ARBA00023125"/>
    </source>
</evidence>
<comment type="similarity">
    <text evidence="15">Belongs to the helicase family. UvrD subfamily.</text>
</comment>
<dbReference type="GO" id="GO:0009338">
    <property type="term" value="C:exodeoxyribonuclease V complex"/>
    <property type="evidence" value="ECO:0007669"/>
    <property type="project" value="TreeGrafter"/>
</dbReference>
<comment type="catalytic activity">
    <reaction evidence="14 15">
        <text>ATP + H2O = ADP + phosphate + H(+)</text>
        <dbReference type="Rhea" id="RHEA:13065"/>
        <dbReference type="ChEBI" id="CHEBI:15377"/>
        <dbReference type="ChEBI" id="CHEBI:15378"/>
        <dbReference type="ChEBI" id="CHEBI:30616"/>
        <dbReference type="ChEBI" id="CHEBI:43474"/>
        <dbReference type="ChEBI" id="CHEBI:456216"/>
        <dbReference type="EC" id="5.6.2.4"/>
    </reaction>
</comment>
<evidence type="ECO:0000256" key="16">
    <source>
        <dbReference type="PROSITE-ProRule" id="PRU00560"/>
    </source>
</evidence>
<dbReference type="EC" id="3.1.11.5" evidence="15"/>
<evidence type="ECO:0000313" key="19">
    <source>
        <dbReference type="EMBL" id="VEF02890.1"/>
    </source>
</evidence>
<keyword evidence="8 15" id="KW-0067">ATP-binding</keyword>
<keyword evidence="9 15" id="KW-0460">Magnesium</keyword>
<feature type="domain" description="UvrD-like helicase ATP-binding" evidence="17">
    <location>
        <begin position="2"/>
        <end position="455"/>
    </location>
</feature>
<feature type="binding site" evidence="16">
    <location>
        <begin position="23"/>
        <end position="30"/>
    </location>
    <ligand>
        <name>ATP</name>
        <dbReference type="ChEBI" id="CHEBI:30616"/>
    </ligand>
</feature>
<organism evidence="19 20">
    <name type="scientific">Neisseria canis</name>
    <dbReference type="NCBI Taxonomy" id="493"/>
    <lineage>
        <taxon>Bacteria</taxon>
        <taxon>Pseudomonadati</taxon>
        <taxon>Pseudomonadota</taxon>
        <taxon>Betaproteobacteria</taxon>
        <taxon>Neisseriales</taxon>
        <taxon>Neisseriaceae</taxon>
        <taxon>Neisseria</taxon>
    </lineage>
</organism>
<evidence type="ECO:0000256" key="3">
    <source>
        <dbReference type="ARBA" id="ARBA00022741"/>
    </source>
</evidence>
<dbReference type="GO" id="GO:0000724">
    <property type="term" value="P:double-strand break repair via homologous recombination"/>
    <property type="evidence" value="ECO:0007669"/>
    <property type="project" value="UniProtKB-UniRule"/>
</dbReference>
<dbReference type="OrthoDB" id="5905204at2"/>
<dbReference type="InterPro" id="IPR011604">
    <property type="entry name" value="PDDEXK-like_dom_sf"/>
</dbReference>
<dbReference type="Proteomes" id="UP000279284">
    <property type="component" value="Chromosome"/>
</dbReference>
<dbReference type="GO" id="GO:0005829">
    <property type="term" value="C:cytosol"/>
    <property type="evidence" value="ECO:0007669"/>
    <property type="project" value="TreeGrafter"/>
</dbReference>
<dbReference type="HAMAP" id="MF_01485">
    <property type="entry name" value="RecB"/>
    <property type="match status" value="1"/>
</dbReference>
<keyword evidence="1 15" id="KW-0540">Nuclease</keyword>
<dbReference type="CDD" id="cd22352">
    <property type="entry name" value="RecB_C-like"/>
    <property type="match status" value="1"/>
</dbReference>
<dbReference type="InterPro" id="IPR011335">
    <property type="entry name" value="Restrct_endonuc-II-like"/>
</dbReference>
<dbReference type="KEGG" id="nci:NCTC10296_02030"/>
<dbReference type="GO" id="GO:0043138">
    <property type="term" value="F:3'-5' DNA helicase activity"/>
    <property type="evidence" value="ECO:0007669"/>
    <property type="project" value="UniProtKB-UniRule"/>
</dbReference>
<keyword evidence="20" id="KW-1185">Reference proteome</keyword>
<keyword evidence="12 15" id="KW-0413">Isomerase</keyword>
<keyword evidence="3 15" id="KW-0547">Nucleotide-binding</keyword>
<comment type="domain">
    <text evidence="15">The N-terminal DNA-binding domain is a ssDNA-dependent ATPase and has ATP-dependent 3'-5' helicase function. This domain interacts with RecC.</text>
</comment>
<evidence type="ECO:0000256" key="9">
    <source>
        <dbReference type="ARBA" id="ARBA00022842"/>
    </source>
</evidence>
<evidence type="ECO:0000259" key="18">
    <source>
        <dbReference type="PROSITE" id="PS51217"/>
    </source>
</evidence>
<comment type="catalytic activity">
    <reaction evidence="13 15">
        <text>Couples ATP hydrolysis with the unwinding of duplex DNA by translocating in the 3'-5' direction.</text>
        <dbReference type="EC" id="5.6.2.4"/>
    </reaction>
</comment>
<dbReference type="GO" id="GO:0003677">
    <property type="term" value="F:DNA binding"/>
    <property type="evidence" value="ECO:0007669"/>
    <property type="project" value="UniProtKB-UniRule"/>
</dbReference>
<keyword evidence="2 15" id="KW-0479">Metal-binding</keyword>
<comment type="function">
    <text evidence="15">A helicase/nuclease that prepares dsDNA breaks (DSB) for recombinational DNA repair. Binds to DSBs and unwinds DNA via a highly rapid and processive ATP-dependent bidirectional helicase activity. Unwinds dsDNA until it encounters a Chi (crossover hotspot instigator) sequence from the 3' direction. Cuts ssDNA a few nucleotides 3' to the Chi site. The properties and activities of the enzyme are changed at Chi. The Chi-altered holoenzyme produces a long 3'-ssDNA overhang and facilitates RecA-binding to the ssDNA for homologous DNA recombination and repair. Holoenzyme degrades any linearized DNA that is unable to undergo homologous recombination. In the holoenzyme this subunit contributes ATPase, 3'-5' helicase, exonuclease activity and loads RecA onto ssDNA.</text>
</comment>
<evidence type="ECO:0000259" key="17">
    <source>
        <dbReference type="PROSITE" id="PS51198"/>
    </source>
</evidence>
<dbReference type="PROSITE" id="PS51198">
    <property type="entry name" value="UVRD_HELICASE_ATP_BIND"/>
    <property type="match status" value="1"/>
</dbReference>
<evidence type="ECO:0000256" key="14">
    <source>
        <dbReference type="ARBA" id="ARBA00048988"/>
    </source>
</evidence>
<comment type="subunit">
    <text evidence="15">Heterotrimer of RecB, RecC and RecD. All subunits contribute to DNA-binding. Interacts with RecA.</text>
</comment>
<feature type="domain" description="UvrD-like helicase C-terminal" evidence="18">
    <location>
        <begin position="480"/>
        <end position="746"/>
    </location>
</feature>
<dbReference type="Gene3D" id="1.10.3170.10">
    <property type="entry name" value="Recbcd, chain B, domain 2"/>
    <property type="match status" value="1"/>
</dbReference>
<proteinExistence type="inferred from homology"/>
<evidence type="ECO:0000256" key="1">
    <source>
        <dbReference type="ARBA" id="ARBA00022722"/>
    </source>
</evidence>
<dbReference type="Gene3D" id="3.90.320.10">
    <property type="match status" value="1"/>
</dbReference>
<dbReference type="PANTHER" id="PTHR11070">
    <property type="entry name" value="UVRD / RECB / PCRA DNA HELICASE FAMILY MEMBER"/>
    <property type="match status" value="1"/>
</dbReference>
<dbReference type="GO" id="GO:0000287">
    <property type="term" value="F:magnesium ion binding"/>
    <property type="evidence" value="ECO:0007669"/>
    <property type="project" value="UniProtKB-UniRule"/>
</dbReference>
<feature type="region of interest" description="DNA-binding and helicase activity, interacts with RecC" evidence="15">
    <location>
        <begin position="1"/>
        <end position="889"/>
    </location>
</feature>
<sequence length="1201" mass="134555">MQSHIAAFDPLAIPIQGTNLIEASAGTGKTFGIAALFTRLVLLEKMSVEGILVVTFTKAATAELKTRLRSRLDEALRWLEKPDDQKPLIDDFLRELLDKALSREQKALLVLRLKAAISQFDNAAIYTIHGFCQRLLRDYAFFCQVPFDMELETDGDERLLTAAQDFWREQVAHDSEMARLVFEHNLTPESVLAKMRTYIGRPMLRYETNGVDLAESEAELSKVWAKVCAGLTELEAIFEQVYSVINKKTYSLKSMQELFAALQQDAANQCLSEKKELYKKHLPKFDLEILKSNVNKGKTLDESADKLSLLADLGRAIEAGQVAEQAAIAALQLEFLNYMKDAVALRKQTHRERGYDDLLLDVYAALDENSPHSGALAEMVAETWRVALIDEFQDTDPLQYGIFQNTFVRHGNPLFLVGDPKQAIYSFRGADIHAYLKAAKDADHHYTLTKNYRSHDSLIKSISLFFRQKKHPFVLKGIGYTDVSAARADACLKPLDHALRVRWLNEDDEAALNKEVLRSRAAEYCADEIAAMLNRAAEGGLSLKTRPLQSGDIAVLVRTRNEGSMVGAALKARGIQSVLLQRHSVFAEKEARAVAALLAFWLRPQETEALRFVLGSVLFGQTAEQLYALNQNEHQLLDYINAAQTALATWQKHGIYAAMQQFAARYDLEGGLLSARNERSLTNYHQIVELLAEEDERSRSPESLHQWLKAQISEAQNGKEAGENKTLRLESDEALVKIVTIHASKGLQYPVVVCPFVWDAADYKTQDWQVISRETGSELVSALDLTDEDKNALADEELGERLRLLYVAMTRAEEQLTVYAAYFNGSARNTFSYLLAGSEEATRAEIEAQYAAEKKANNAEGEKKMLLQNWQRLIDNAPEDTDIAWLQGAPETAASRSQAYSENRFQAWTLPARTFEHIRHTSFTGLLRDLSAAAVPEREELQPAVDAAEAGLAQGGLAESLSESGMVGDDVYDIHNFPRGTHAGVCLHELLEHFEFNSPASGQRPKIAETLARYSFGEEWLDAVCGMLDKAAHAELLNRLALADLPARNRLPEMDFMLKVEEFSPARLKAWFARPNLALPPDCIAAAQHLDFDTVKGFLSGFIDMTCIDGEGNVCVIDYKSNYLGAGQQAYTQEAMDEAMAAHHYYLQAMIYAVAVARYLQQQNAEFDTICVRYLFLRGLGSEDGGVWRWQLDKADLQEWL</sequence>
<dbReference type="Pfam" id="PF13361">
    <property type="entry name" value="UvrD_C"/>
    <property type="match status" value="1"/>
</dbReference>
<keyword evidence="11 15" id="KW-0234">DNA repair</keyword>
<evidence type="ECO:0000256" key="15">
    <source>
        <dbReference type="HAMAP-Rule" id="MF_01485"/>
    </source>
</evidence>
<evidence type="ECO:0000256" key="2">
    <source>
        <dbReference type="ARBA" id="ARBA00022723"/>
    </source>
</evidence>
<dbReference type="Gene3D" id="1.10.486.10">
    <property type="entry name" value="PCRA, domain 4"/>
    <property type="match status" value="1"/>
</dbReference>
<feature type="region of interest" description="Nuclease activity, interacts with RecD and RecA" evidence="15">
    <location>
        <begin position="917"/>
        <end position="1201"/>
    </location>
</feature>
<dbReference type="STRING" id="493.BWD07_05280"/>
<evidence type="ECO:0000256" key="8">
    <source>
        <dbReference type="ARBA" id="ARBA00022840"/>
    </source>
</evidence>
<dbReference type="GO" id="GO:0005524">
    <property type="term" value="F:ATP binding"/>
    <property type="evidence" value="ECO:0007669"/>
    <property type="project" value="UniProtKB-UniRule"/>
</dbReference>
<dbReference type="Pfam" id="PF00580">
    <property type="entry name" value="UvrD-helicase"/>
    <property type="match status" value="1"/>
</dbReference>
<dbReference type="InterPro" id="IPR014016">
    <property type="entry name" value="UvrD-like_ATP-bd"/>
</dbReference>
<accession>A0A1X3CZ08</accession>
<keyword evidence="6 15" id="KW-0347">Helicase</keyword>
<comment type="domain">
    <text evidence="15">The C-terminal domain has nuclease activity and interacts with RecD. It interacts with RecA, facilitating its loading onto ssDNA.</text>
</comment>
<dbReference type="GO" id="GO:0008854">
    <property type="term" value="F:exodeoxyribonuclease V activity"/>
    <property type="evidence" value="ECO:0007669"/>
    <property type="project" value="UniProtKB-EC"/>
</dbReference>
<dbReference type="EC" id="5.6.2.4" evidence="15"/>
<keyword evidence="7 15" id="KW-0269">Exonuclease</keyword>
<evidence type="ECO:0000256" key="11">
    <source>
        <dbReference type="ARBA" id="ARBA00023204"/>
    </source>
</evidence>